<keyword evidence="1" id="KW-0233">DNA recombination</keyword>
<name>D2RFE6_ARCPA</name>
<evidence type="ECO:0000313" key="4">
    <source>
        <dbReference type="Proteomes" id="UP000001901"/>
    </source>
</evidence>
<dbReference type="InterPro" id="IPR031857">
    <property type="entry name" value="Integrase_SSV1_C"/>
</dbReference>
<sequence>MRTIDYRSVRYEFMKWLERKVEPDTARFYIKYLDEYLMDSITDVQQVIEILSSIDSIGKRRWFERGFRNLLNFLEIKGYPLDFIERFRKAVKVENAGVREIFIDTNELLEAWRDKISRRSRKMQILFKLFVYSGVRGKQAVAMLNNFDPLKIVYKDRIARYPIANISKGSKKGYWVYMPSKFAKELVDFIKSFNGKMTKKTIDNMRFGRVSASTIRKWHLNFLIENGVPESVADFIQGRASLTVGSTHYLNKTKQADEWYSRVVDRFPIKG</sequence>
<dbReference type="eggNOG" id="arCOG01244">
    <property type="taxonomic scope" value="Archaea"/>
</dbReference>
<reference evidence="3 4" key="1">
    <citation type="journal article" date="2010" name="Stand. Genomic Sci.">
        <title>Complete genome sequence of Archaeoglobus profundus type strain (AV18).</title>
        <authorList>
            <person name="von Jan M."/>
            <person name="Lapidus A."/>
            <person name="Del Rio T.G."/>
            <person name="Copeland A."/>
            <person name="Tice H."/>
            <person name="Cheng J.F."/>
            <person name="Lucas S."/>
            <person name="Chen F."/>
            <person name="Nolan M."/>
            <person name="Goodwin L."/>
            <person name="Han C."/>
            <person name="Pitluck S."/>
            <person name="Liolios K."/>
            <person name="Ivanova N."/>
            <person name="Mavromatis K."/>
            <person name="Ovchinnikova G."/>
            <person name="Chertkov O."/>
            <person name="Pati A."/>
            <person name="Chen A."/>
            <person name="Palaniappan K."/>
            <person name="Land M."/>
            <person name="Hauser L."/>
            <person name="Chang Y.J."/>
            <person name="Jeffries C.D."/>
            <person name="Saunders E."/>
            <person name="Brettin T."/>
            <person name="Detter J.C."/>
            <person name="Chain P."/>
            <person name="Eichinger K."/>
            <person name="Huber H."/>
            <person name="Spring S."/>
            <person name="Rohde M."/>
            <person name="Goker M."/>
            <person name="Wirth R."/>
            <person name="Woyke T."/>
            <person name="Bristow J."/>
            <person name="Eisen J.A."/>
            <person name="Markowitz V."/>
            <person name="Hugenholtz P."/>
            <person name="Kyrpides N.C."/>
            <person name="Klenk H.P."/>
        </authorList>
    </citation>
    <scope>NUCLEOTIDE SEQUENCE [LARGE SCALE GENOMIC DNA]</scope>
    <source>
        <strain evidence="4">DSM 5631 / JCM 9629 / NBRC 100127 / Av18</strain>
    </source>
</reference>
<feature type="domain" description="Integrase SSV1 C-terminal" evidence="2">
    <location>
        <begin position="101"/>
        <end position="265"/>
    </location>
</feature>
<dbReference type="GO" id="GO:0015074">
    <property type="term" value="P:DNA integration"/>
    <property type="evidence" value="ECO:0007669"/>
    <property type="project" value="InterPro"/>
</dbReference>
<organism evidence="3 4">
    <name type="scientific">Archaeoglobus profundus (strain DSM 5631 / JCM 9629 / NBRC 100127 / Av18)</name>
    <dbReference type="NCBI Taxonomy" id="572546"/>
    <lineage>
        <taxon>Archaea</taxon>
        <taxon>Methanobacteriati</taxon>
        <taxon>Methanobacteriota</taxon>
        <taxon>Archaeoglobi</taxon>
        <taxon>Archaeoglobales</taxon>
        <taxon>Archaeoglobaceae</taxon>
        <taxon>Archaeoglobus</taxon>
    </lineage>
</organism>
<evidence type="ECO:0000313" key="3">
    <source>
        <dbReference type="EMBL" id="ADB58840.1"/>
    </source>
</evidence>
<dbReference type="HOGENOM" id="CLU_062372_0_0_2"/>
<dbReference type="GO" id="GO:0003677">
    <property type="term" value="F:DNA binding"/>
    <property type="evidence" value="ECO:0007669"/>
    <property type="project" value="InterPro"/>
</dbReference>
<dbReference type="Proteomes" id="UP000001901">
    <property type="component" value="Chromosome"/>
</dbReference>
<evidence type="ECO:0000256" key="1">
    <source>
        <dbReference type="ARBA" id="ARBA00023172"/>
    </source>
</evidence>
<accession>D2RFE6</accession>
<dbReference type="Gene3D" id="1.10.443.10">
    <property type="entry name" value="Intergrase catalytic core"/>
    <property type="match status" value="1"/>
</dbReference>
<dbReference type="Pfam" id="PF16795">
    <property type="entry name" value="Phage_integr_3"/>
    <property type="match status" value="1"/>
</dbReference>
<dbReference type="SUPFAM" id="SSF56349">
    <property type="entry name" value="DNA breaking-rejoining enzymes"/>
    <property type="match status" value="1"/>
</dbReference>
<dbReference type="STRING" id="572546.Arcpr_1796"/>
<dbReference type="EMBL" id="CP001857">
    <property type="protein sequence ID" value="ADB58840.1"/>
    <property type="molecule type" value="Genomic_DNA"/>
</dbReference>
<protein>
    <recommendedName>
        <fullName evidence="2">Integrase SSV1 C-terminal domain-containing protein</fullName>
    </recommendedName>
</protein>
<dbReference type="PaxDb" id="572546-Arcpr_1796"/>
<proteinExistence type="predicted"/>
<gene>
    <name evidence="3" type="ordered locus">Arcpr_1796</name>
</gene>
<dbReference type="KEGG" id="apo:Arcpr_1796"/>
<dbReference type="AlphaFoldDB" id="D2RFE6"/>
<dbReference type="InterPro" id="IPR013762">
    <property type="entry name" value="Integrase-like_cat_sf"/>
</dbReference>
<dbReference type="InterPro" id="IPR011010">
    <property type="entry name" value="DNA_brk_join_enz"/>
</dbReference>
<keyword evidence="4" id="KW-1185">Reference proteome</keyword>
<evidence type="ECO:0000259" key="2">
    <source>
        <dbReference type="Pfam" id="PF16795"/>
    </source>
</evidence>
<dbReference type="GO" id="GO:0006310">
    <property type="term" value="P:DNA recombination"/>
    <property type="evidence" value="ECO:0007669"/>
    <property type="project" value="UniProtKB-KW"/>
</dbReference>